<organism evidence="3 4">
    <name type="scientific">Glarea lozoyensis (strain ATCC 20868 / MF5171)</name>
    <dbReference type="NCBI Taxonomy" id="1116229"/>
    <lineage>
        <taxon>Eukaryota</taxon>
        <taxon>Fungi</taxon>
        <taxon>Dikarya</taxon>
        <taxon>Ascomycota</taxon>
        <taxon>Pezizomycotina</taxon>
        <taxon>Leotiomycetes</taxon>
        <taxon>Helotiales</taxon>
        <taxon>Helotiaceae</taxon>
        <taxon>Glarea</taxon>
    </lineage>
</organism>
<gene>
    <name evidence="3" type="ORF">GLAREA_07630</name>
</gene>
<dbReference type="GeneID" id="19466682"/>
<dbReference type="OrthoDB" id="5426165at2759"/>
<sequence length="414" mass="45453">MFFTSWELWEQMTFVLGCAIAAVFVIGYVKLLWQNRLVRKQELVDEDKRSRIEGLRSSGQIVESQQAHDIPFGVRAIQSGIQVDGIWISNTNTPVPSELGLDRFATHGSGTSHSPSREVAQKADNRSRQGKSPLRNDPVASTNLLDDDSYEQADNGASHPSYKPRKSSHLRYGSHGGTNFDDGTLAHLEGHSSPAKKKVYTHRPRGSRQVDLEGDSASAADNEHSSGGSSDSDATLSGGLRVQTDRQNKYSPIRSGVQRPINPVVATRIPGRPIRDSFPFPTAKSEYTQVPLTDSPSHEGEDPFLTPKASPPGESHLGSSMGGQLLGHRAISSDYHPVQQSGDPTAERFVSGELHLNRQMRKVNSGFEVLPAGTFNVPTTSRQESYNLPDDDFGERRQSKLQKKPRTSGVFDRT</sequence>
<evidence type="ECO:0000313" key="4">
    <source>
        <dbReference type="Proteomes" id="UP000016922"/>
    </source>
</evidence>
<protein>
    <submittedName>
        <fullName evidence="3">Uncharacterized protein</fullName>
    </submittedName>
</protein>
<keyword evidence="2" id="KW-0472">Membrane</keyword>
<dbReference type="KEGG" id="glz:GLAREA_07630"/>
<feature type="region of interest" description="Disordered" evidence="1">
    <location>
        <begin position="372"/>
        <end position="414"/>
    </location>
</feature>
<proteinExistence type="predicted"/>
<dbReference type="RefSeq" id="XP_008080508.1">
    <property type="nucleotide sequence ID" value="XM_008082317.1"/>
</dbReference>
<feature type="compositionally biased region" description="Polar residues" evidence="1">
    <location>
        <begin position="225"/>
        <end position="235"/>
    </location>
</feature>
<dbReference type="PANTHER" id="PTHR40623:SF2">
    <property type="entry name" value="INTEGRAL MEMBRANE PROTEIN"/>
    <property type="match status" value="1"/>
</dbReference>
<keyword evidence="4" id="KW-1185">Reference proteome</keyword>
<dbReference type="EMBL" id="KE145359">
    <property type="protein sequence ID" value="EPE32496.1"/>
    <property type="molecule type" value="Genomic_DNA"/>
</dbReference>
<dbReference type="STRING" id="1116229.S3DKA9"/>
<dbReference type="PANTHER" id="PTHR40623">
    <property type="entry name" value="INTEGRAL MEMBRANE PROTEIN"/>
    <property type="match status" value="1"/>
</dbReference>
<dbReference type="HOGENOM" id="CLU_056232_0_0_1"/>
<evidence type="ECO:0000313" key="3">
    <source>
        <dbReference type="EMBL" id="EPE32496.1"/>
    </source>
</evidence>
<keyword evidence="2" id="KW-1133">Transmembrane helix</keyword>
<name>S3DKA9_GLAL2</name>
<reference evidence="3 4" key="1">
    <citation type="journal article" date="2013" name="BMC Genomics">
        <title>Genomics-driven discovery of the pneumocandin biosynthetic gene cluster in the fungus Glarea lozoyensis.</title>
        <authorList>
            <person name="Chen L."/>
            <person name="Yue Q."/>
            <person name="Zhang X."/>
            <person name="Xiang M."/>
            <person name="Wang C."/>
            <person name="Li S."/>
            <person name="Che Y."/>
            <person name="Ortiz-Lopez F.J."/>
            <person name="Bills G.F."/>
            <person name="Liu X."/>
            <person name="An Z."/>
        </authorList>
    </citation>
    <scope>NUCLEOTIDE SEQUENCE [LARGE SCALE GENOMIC DNA]</scope>
    <source>
        <strain evidence="4">ATCC 20868 / MF5171</strain>
    </source>
</reference>
<accession>S3DKA9</accession>
<keyword evidence="2" id="KW-0812">Transmembrane</keyword>
<feature type="compositionally biased region" description="Polar residues" evidence="1">
    <location>
        <begin position="285"/>
        <end position="295"/>
    </location>
</feature>
<feature type="compositionally biased region" description="Basic and acidic residues" evidence="1">
    <location>
        <begin position="115"/>
        <end position="127"/>
    </location>
</feature>
<feature type="region of interest" description="Disordered" evidence="1">
    <location>
        <begin position="269"/>
        <end position="324"/>
    </location>
</feature>
<dbReference type="AlphaFoldDB" id="S3DKA9"/>
<evidence type="ECO:0000256" key="1">
    <source>
        <dbReference type="SAM" id="MobiDB-lite"/>
    </source>
</evidence>
<feature type="region of interest" description="Disordered" evidence="1">
    <location>
        <begin position="99"/>
        <end position="256"/>
    </location>
</feature>
<dbReference type="OMA" id="WQLWEKM"/>
<feature type="compositionally biased region" description="Polar residues" evidence="1">
    <location>
        <begin position="376"/>
        <end position="386"/>
    </location>
</feature>
<feature type="transmembrane region" description="Helical" evidence="2">
    <location>
        <begin position="12"/>
        <end position="33"/>
    </location>
</feature>
<dbReference type="eggNOG" id="ENOG502S92A">
    <property type="taxonomic scope" value="Eukaryota"/>
</dbReference>
<feature type="compositionally biased region" description="Basic residues" evidence="1">
    <location>
        <begin position="194"/>
        <end position="206"/>
    </location>
</feature>
<dbReference type="Proteomes" id="UP000016922">
    <property type="component" value="Unassembled WGS sequence"/>
</dbReference>
<evidence type="ECO:0000256" key="2">
    <source>
        <dbReference type="SAM" id="Phobius"/>
    </source>
</evidence>